<dbReference type="GO" id="GO:0005524">
    <property type="term" value="F:ATP binding"/>
    <property type="evidence" value="ECO:0007669"/>
    <property type="project" value="UniProtKB-KW"/>
</dbReference>
<dbReference type="GeneID" id="19237738"/>
<dbReference type="OrthoDB" id="9972657at2759"/>
<dbReference type="Pfam" id="PF26176">
    <property type="entry name" value="zf_C2H2_17_2"/>
    <property type="match status" value="1"/>
</dbReference>
<dbReference type="EMBL" id="KE720681">
    <property type="protein sequence ID" value="ERF76974.1"/>
    <property type="molecule type" value="Genomic_DNA"/>
</dbReference>
<feature type="region of interest" description="Disordered" evidence="4">
    <location>
        <begin position="750"/>
        <end position="777"/>
    </location>
</feature>
<feature type="compositionally biased region" description="Low complexity" evidence="4">
    <location>
        <begin position="22"/>
        <end position="33"/>
    </location>
</feature>
<dbReference type="InterPro" id="IPR013641">
    <property type="entry name" value="KTI12/PSTK"/>
</dbReference>
<dbReference type="PANTHER" id="PTHR12435">
    <property type="match status" value="1"/>
</dbReference>
<sequence>MPTRLVSKSSTQSRSTRDSRRSSTSQDKSSTTTMDNPDAAQPFFSLPTNLPQRHGDREREIVQWIAAKDEFSYTDPNYAPEQMYLTGSDASFLTEDLPTTTGASWSTALPMDNLVLEQCQPFMNDEPYRLSSTSAPMTSGSQPFFDALAIEPAINLSNAPYSGSITLGTGMTDGSFKHDFASGCISYDSSSSIYMSPPVSPGLQGQTWPEASNEYGTSGDYATHGAAAFYPNSDGFSHPPSPPMSDGDSHAALVSGRQPLSGGQLPLDNTIQVADNCNIKCSRTGYRHLESAMIGNAVKTSGTTDQKYALPSRPAQRVLKPASEKPRGYDQGTQLATSSAHSKLKEKPETAQPRNHHLYKASPGKDGLFRCPFAKDNQCAHVPTKQKCAYDKYLDSHLKPYQCKHADCLGLQFSSNACLFRHEREAHGMHFYGKNPHRCHYAGCDRAIEGFPRRWNLHDHMRRVHKHNPSQLLENKEDFSGCEVPSKRKGSDAPASCQMKRTSSSQSKARVASASYSRDDHELIIITGYPCSGKTHRARQLVVALQDQIAGAVEPNAQSNPKLALVHIPSHHSSIYQLSTNGDYPNRDSIYSSAALEKTARAAELSTIKRALSKDAIVIADDLNYIKGFRYQLWCEAKAAGTRCCTVHCAAREDQVEKWNRARLEQWAGLKSGDIPTADNDTTRSDGHVENQANPEIRYPESHTALYGDKIPELSSRSRSSSVDADDGERVAFRPSILIEESLRSFSLADQSSISTGKPSPPGTAEDNGFPSRNPEEIPASARFDFVPPSSPPYSQKTLQSLLMRYEPPSPFSRWDTPLFTVLASDLMPPISAIWDAIFPPRTPSTMRKGVVSEQKAQVKPHAATVLPQATGPDALQVLERVTLDVVTQIMKCAKEFPELTDEGGDVTVKCADVVTTLPVPPGTILSLPMLQRLRRRFTQIQRGGIAHGRGYVQGEEAIGEAFVRFLNGEIGA</sequence>
<evidence type="ECO:0000259" key="5">
    <source>
        <dbReference type="SMART" id="SM00355"/>
    </source>
</evidence>
<feature type="compositionally biased region" description="Polar residues" evidence="4">
    <location>
        <begin position="331"/>
        <end position="341"/>
    </location>
</feature>
<dbReference type="InterPro" id="IPR013087">
    <property type="entry name" value="Znf_C2H2_type"/>
</dbReference>
<dbReference type="Gene3D" id="3.40.50.300">
    <property type="entry name" value="P-loop containing nucleotide triphosphate hydrolases"/>
    <property type="match status" value="1"/>
</dbReference>
<dbReference type="Pfam" id="PF26177">
    <property type="entry name" value="zf_C2H2_17_1st"/>
    <property type="match status" value="1"/>
</dbReference>
<feature type="region of interest" description="Disordered" evidence="4">
    <location>
        <begin position="304"/>
        <end position="359"/>
    </location>
</feature>
<feature type="compositionally biased region" description="Polar residues" evidence="4">
    <location>
        <begin position="499"/>
        <end position="508"/>
    </location>
</feature>
<dbReference type="SMART" id="SM00355">
    <property type="entry name" value="ZnF_C2H2"/>
    <property type="match status" value="2"/>
</dbReference>
<keyword evidence="1" id="KW-0547">Nucleotide-binding</keyword>
<dbReference type="SUPFAM" id="SSF52540">
    <property type="entry name" value="P-loop containing nucleoside triphosphate hydrolases"/>
    <property type="match status" value="1"/>
</dbReference>
<dbReference type="Proteomes" id="UP000019373">
    <property type="component" value="Unassembled WGS sequence"/>
</dbReference>
<evidence type="ECO:0000256" key="3">
    <source>
        <dbReference type="ARBA" id="ARBA00025768"/>
    </source>
</evidence>
<dbReference type="Gene3D" id="3.30.160.60">
    <property type="entry name" value="Classic Zinc Finger"/>
    <property type="match status" value="1"/>
</dbReference>
<feature type="region of interest" description="Disordered" evidence="4">
    <location>
        <begin position="708"/>
        <end position="727"/>
    </location>
</feature>
<feature type="region of interest" description="Disordered" evidence="4">
    <location>
        <begin position="672"/>
        <end position="702"/>
    </location>
</feature>
<dbReference type="eggNOG" id="KOG3062">
    <property type="taxonomic scope" value="Eukaryota"/>
</dbReference>
<evidence type="ECO:0000256" key="2">
    <source>
        <dbReference type="ARBA" id="ARBA00022840"/>
    </source>
</evidence>
<dbReference type="InterPro" id="IPR027417">
    <property type="entry name" value="P-loop_NTPase"/>
</dbReference>
<evidence type="ECO:0000256" key="4">
    <source>
        <dbReference type="SAM" id="MobiDB-lite"/>
    </source>
</evidence>
<dbReference type="RefSeq" id="XP_007785799.1">
    <property type="nucleotide sequence ID" value="XM_007787609.1"/>
</dbReference>
<evidence type="ECO:0000313" key="7">
    <source>
        <dbReference type="Proteomes" id="UP000019373"/>
    </source>
</evidence>
<dbReference type="HOGENOM" id="CLU_305023_0_0_1"/>
<organism evidence="6 7">
    <name type="scientific">Endocarpon pusillum (strain Z07020 / HMAS-L-300199)</name>
    <name type="common">Lichen-forming fungus</name>
    <dbReference type="NCBI Taxonomy" id="1263415"/>
    <lineage>
        <taxon>Eukaryota</taxon>
        <taxon>Fungi</taxon>
        <taxon>Dikarya</taxon>
        <taxon>Ascomycota</taxon>
        <taxon>Pezizomycotina</taxon>
        <taxon>Eurotiomycetes</taxon>
        <taxon>Chaetothyriomycetidae</taxon>
        <taxon>Verrucariales</taxon>
        <taxon>Verrucariaceae</taxon>
        <taxon>Endocarpon</taxon>
    </lineage>
</organism>
<feature type="domain" description="C2H2-type" evidence="5">
    <location>
        <begin position="437"/>
        <end position="465"/>
    </location>
</feature>
<dbReference type="InterPro" id="IPR059009">
    <property type="entry name" value="Znf_C2H2_17_1st"/>
</dbReference>
<feature type="domain" description="C2H2-type" evidence="5">
    <location>
        <begin position="401"/>
        <end position="427"/>
    </location>
</feature>
<feature type="region of interest" description="Disordered" evidence="4">
    <location>
        <begin position="467"/>
        <end position="513"/>
    </location>
</feature>
<gene>
    <name evidence="6" type="ORF">EPUS_02687</name>
</gene>
<keyword evidence="7" id="KW-1185">Reference proteome</keyword>
<name>U1I4D7_ENDPU</name>
<dbReference type="Pfam" id="PF08433">
    <property type="entry name" value="KTI12"/>
    <property type="match status" value="1"/>
</dbReference>
<reference evidence="7" key="1">
    <citation type="journal article" date="2014" name="BMC Genomics">
        <title>Genome characteristics reveal the impact of lichenization on lichen-forming fungus Endocarpon pusillum Hedwig (Verrucariales, Ascomycota).</title>
        <authorList>
            <person name="Wang Y.-Y."/>
            <person name="Liu B."/>
            <person name="Zhang X.-Y."/>
            <person name="Zhou Q.-M."/>
            <person name="Zhang T."/>
            <person name="Li H."/>
            <person name="Yu Y.-F."/>
            <person name="Zhang X.-L."/>
            <person name="Hao X.-Y."/>
            <person name="Wang M."/>
            <person name="Wang L."/>
            <person name="Wei J.-C."/>
        </authorList>
    </citation>
    <scope>NUCLEOTIDE SEQUENCE [LARGE SCALE GENOMIC DNA]</scope>
    <source>
        <strain evidence="7">Z07020 / HMAS-L-300199</strain>
    </source>
</reference>
<dbReference type="InterPro" id="IPR059095">
    <property type="entry name" value="Znf_C2H2_17_2nd"/>
</dbReference>
<feature type="compositionally biased region" description="Basic and acidic residues" evidence="4">
    <location>
        <begin position="474"/>
        <end position="491"/>
    </location>
</feature>
<proteinExistence type="inferred from homology"/>
<feature type="region of interest" description="Disordered" evidence="4">
    <location>
        <begin position="234"/>
        <end position="267"/>
    </location>
</feature>
<protein>
    <recommendedName>
        <fullName evidence="5">C2H2-type domain-containing protein</fullName>
    </recommendedName>
</protein>
<evidence type="ECO:0000256" key="1">
    <source>
        <dbReference type="ARBA" id="ARBA00022741"/>
    </source>
</evidence>
<evidence type="ECO:0000313" key="6">
    <source>
        <dbReference type="EMBL" id="ERF76974.1"/>
    </source>
</evidence>
<feature type="region of interest" description="Disordered" evidence="4">
    <location>
        <begin position="1"/>
        <end position="57"/>
    </location>
</feature>
<dbReference type="AlphaFoldDB" id="U1I4D7"/>
<comment type="similarity">
    <text evidence="3">Belongs to the KTI12 family.</text>
</comment>
<accession>U1I4D7</accession>
<keyword evidence="2" id="KW-0067">ATP-binding</keyword>